<dbReference type="STRING" id="530564.Psta_2653"/>
<dbReference type="HAMAP" id="MF_01445">
    <property type="entry name" value="TsaD"/>
    <property type="match status" value="1"/>
</dbReference>
<dbReference type="Proteomes" id="UP000001887">
    <property type="component" value="Chromosome"/>
</dbReference>
<dbReference type="PANTHER" id="PTHR11735">
    <property type="entry name" value="TRNA N6-ADENOSINE THREONYLCARBAMOYLTRANSFERASE"/>
    <property type="match status" value="1"/>
</dbReference>
<evidence type="ECO:0000256" key="6">
    <source>
        <dbReference type="ARBA" id="ARBA00023315"/>
    </source>
</evidence>
<comment type="caution">
    <text evidence="8">Lacks conserved residue(s) required for the propagation of feature annotation.</text>
</comment>
<comment type="function">
    <text evidence="8">Required for the formation of a threonylcarbamoyl group on adenosine at position 37 (t(6)A37) in tRNAs that read codons beginning with adenine. Is involved in the transfer of the threonylcarbamoyl moiety of threonylcarbamoyl-AMP (TC-AMP) to the N6 group of A37, together with TsaE and TsaB. TsaD likely plays a direct catalytic role in this reaction.</text>
</comment>
<dbReference type="PANTHER" id="PTHR11735:SF6">
    <property type="entry name" value="TRNA N6-ADENOSINE THREONYLCARBAMOYLTRANSFERASE, MITOCHONDRIAL"/>
    <property type="match status" value="1"/>
</dbReference>
<feature type="binding site" evidence="8">
    <location>
        <position position="325"/>
    </location>
    <ligand>
        <name>Fe cation</name>
        <dbReference type="ChEBI" id="CHEBI:24875"/>
    </ligand>
</feature>
<dbReference type="PROSITE" id="PS01016">
    <property type="entry name" value="GLYCOPROTEASE"/>
    <property type="match status" value="1"/>
</dbReference>
<feature type="binding site" evidence="8">
    <location>
        <position position="127"/>
    </location>
    <ligand>
        <name>Fe cation</name>
        <dbReference type="ChEBI" id="CHEBI:24875"/>
    </ligand>
</feature>
<evidence type="ECO:0000256" key="4">
    <source>
        <dbReference type="ARBA" id="ARBA00022723"/>
    </source>
</evidence>
<keyword evidence="3 8" id="KW-0819">tRNA processing</keyword>
<dbReference type="EC" id="2.3.1.234" evidence="8"/>
<evidence type="ECO:0000256" key="7">
    <source>
        <dbReference type="ARBA" id="ARBA00048117"/>
    </source>
</evidence>
<feature type="binding site" evidence="8">
    <location>
        <position position="183"/>
    </location>
    <ligand>
        <name>substrate</name>
    </ligand>
</feature>
<dbReference type="InterPro" id="IPR000905">
    <property type="entry name" value="Gcp-like_dom"/>
</dbReference>
<evidence type="ECO:0000256" key="3">
    <source>
        <dbReference type="ARBA" id="ARBA00022694"/>
    </source>
</evidence>
<organism evidence="10 11">
    <name type="scientific">Pirellula staleyi (strain ATCC 27377 / DSM 6068 / ICPB 4128)</name>
    <name type="common">Pirella staleyi</name>
    <dbReference type="NCBI Taxonomy" id="530564"/>
    <lineage>
        <taxon>Bacteria</taxon>
        <taxon>Pseudomonadati</taxon>
        <taxon>Planctomycetota</taxon>
        <taxon>Planctomycetia</taxon>
        <taxon>Pirellulales</taxon>
        <taxon>Pirellulaceae</taxon>
        <taxon>Pirellula</taxon>
    </lineage>
</organism>
<dbReference type="SUPFAM" id="SSF53067">
    <property type="entry name" value="Actin-like ATPase domain"/>
    <property type="match status" value="1"/>
</dbReference>
<evidence type="ECO:0000256" key="1">
    <source>
        <dbReference type="ARBA" id="ARBA00022490"/>
    </source>
</evidence>
<dbReference type="GO" id="GO:0008233">
    <property type="term" value="F:peptidase activity"/>
    <property type="evidence" value="ECO:0007669"/>
    <property type="project" value="UniProtKB-KW"/>
</dbReference>
<dbReference type="GO" id="GO:0005506">
    <property type="term" value="F:iron ion binding"/>
    <property type="evidence" value="ECO:0007669"/>
    <property type="project" value="UniProtKB-UniRule"/>
</dbReference>
<proteinExistence type="inferred from homology"/>
<dbReference type="HOGENOM" id="CLU_023208_0_2_0"/>
<dbReference type="Gene3D" id="3.30.420.40">
    <property type="match status" value="2"/>
</dbReference>
<dbReference type="AlphaFoldDB" id="D2R6M2"/>
<reference evidence="10 11" key="1">
    <citation type="journal article" date="2009" name="Stand. Genomic Sci.">
        <title>Complete genome sequence of Pirellula staleyi type strain (ATCC 27377).</title>
        <authorList>
            <person name="Clum A."/>
            <person name="Tindall B.J."/>
            <person name="Sikorski J."/>
            <person name="Ivanova N."/>
            <person name="Mavrommatis K."/>
            <person name="Lucas S."/>
            <person name="Glavina del Rio T."/>
            <person name="Nolan M."/>
            <person name="Chen F."/>
            <person name="Tice H."/>
            <person name="Pitluck S."/>
            <person name="Cheng J.F."/>
            <person name="Chertkov O."/>
            <person name="Brettin T."/>
            <person name="Han C."/>
            <person name="Detter J.C."/>
            <person name="Kuske C."/>
            <person name="Bruce D."/>
            <person name="Goodwin L."/>
            <person name="Ovchinikova G."/>
            <person name="Pati A."/>
            <person name="Mikhailova N."/>
            <person name="Chen A."/>
            <person name="Palaniappan K."/>
            <person name="Land M."/>
            <person name="Hauser L."/>
            <person name="Chang Y.J."/>
            <person name="Jeffries C.D."/>
            <person name="Chain P."/>
            <person name="Rohde M."/>
            <person name="Goker M."/>
            <person name="Bristow J."/>
            <person name="Eisen J.A."/>
            <person name="Markowitz V."/>
            <person name="Hugenholtz P."/>
            <person name="Kyrpides N.C."/>
            <person name="Klenk H.P."/>
            <person name="Lapidus A."/>
        </authorList>
    </citation>
    <scope>NUCLEOTIDE SEQUENCE [LARGE SCALE GENOMIC DNA]</scope>
    <source>
        <strain evidence="11">ATCC 27377 / DSM 6068 / ICPB 4128</strain>
    </source>
</reference>
<dbReference type="FunFam" id="3.30.420.40:FF:000040">
    <property type="entry name" value="tRNA N6-adenosine threonylcarbamoyltransferase"/>
    <property type="match status" value="1"/>
</dbReference>
<dbReference type="GO" id="GO:0002949">
    <property type="term" value="P:tRNA threonylcarbamoyladenosine modification"/>
    <property type="evidence" value="ECO:0007669"/>
    <property type="project" value="UniProtKB-UniRule"/>
</dbReference>
<keyword evidence="10" id="KW-0645">Protease</keyword>
<comment type="catalytic activity">
    <reaction evidence="7 8">
        <text>L-threonylcarbamoyladenylate + adenosine(37) in tRNA = N(6)-L-threonylcarbamoyladenosine(37) in tRNA + AMP + H(+)</text>
        <dbReference type="Rhea" id="RHEA:37059"/>
        <dbReference type="Rhea" id="RHEA-COMP:10162"/>
        <dbReference type="Rhea" id="RHEA-COMP:10163"/>
        <dbReference type="ChEBI" id="CHEBI:15378"/>
        <dbReference type="ChEBI" id="CHEBI:73682"/>
        <dbReference type="ChEBI" id="CHEBI:74411"/>
        <dbReference type="ChEBI" id="CHEBI:74418"/>
        <dbReference type="ChEBI" id="CHEBI:456215"/>
        <dbReference type="EC" id="2.3.1.234"/>
    </reaction>
</comment>
<dbReference type="GO" id="GO:0061711">
    <property type="term" value="F:tRNA N(6)-L-threonylcarbamoyladenine synthase activity"/>
    <property type="evidence" value="ECO:0007669"/>
    <property type="project" value="UniProtKB-EC"/>
</dbReference>
<dbReference type="NCBIfam" id="TIGR03723">
    <property type="entry name" value="T6A_TsaD_YgjD"/>
    <property type="match status" value="1"/>
</dbReference>
<keyword evidence="11" id="KW-1185">Reference proteome</keyword>
<comment type="subcellular location">
    <subcellularLocation>
        <location evidence="8">Cytoplasm</location>
    </subcellularLocation>
</comment>
<evidence type="ECO:0000256" key="2">
    <source>
        <dbReference type="ARBA" id="ARBA00022679"/>
    </source>
</evidence>
<keyword evidence="4 8" id="KW-0479">Metal-binding</keyword>
<dbReference type="GO" id="GO:0006508">
    <property type="term" value="P:proteolysis"/>
    <property type="evidence" value="ECO:0007669"/>
    <property type="project" value="UniProtKB-KW"/>
</dbReference>
<keyword evidence="1 8" id="KW-0963">Cytoplasm</keyword>
<comment type="similarity">
    <text evidence="8">Belongs to the KAE1 / TsaD family.</text>
</comment>
<evidence type="ECO:0000313" key="11">
    <source>
        <dbReference type="Proteomes" id="UP000001887"/>
    </source>
</evidence>
<accession>D2R6M2</accession>
<dbReference type="Pfam" id="PF00814">
    <property type="entry name" value="TsaD"/>
    <property type="match status" value="1"/>
</dbReference>
<dbReference type="PRINTS" id="PR00789">
    <property type="entry name" value="OSIALOPTASE"/>
</dbReference>
<feature type="binding site" evidence="8">
    <location>
        <position position="131"/>
    </location>
    <ligand>
        <name>Fe cation</name>
        <dbReference type="ChEBI" id="CHEBI:24875"/>
    </ligand>
</feature>
<evidence type="ECO:0000256" key="5">
    <source>
        <dbReference type="ARBA" id="ARBA00023004"/>
    </source>
</evidence>
<keyword evidence="10" id="KW-0378">Hydrolase</keyword>
<dbReference type="eggNOG" id="COG0533">
    <property type="taxonomic scope" value="Bacteria"/>
</dbReference>
<feature type="binding site" evidence="8">
    <location>
        <begin position="150"/>
        <end position="154"/>
    </location>
    <ligand>
        <name>substrate</name>
    </ligand>
</feature>
<dbReference type="NCBIfam" id="TIGR00329">
    <property type="entry name" value="gcp_kae1"/>
    <property type="match status" value="1"/>
</dbReference>
<dbReference type="KEGG" id="psl:Psta_2653"/>
<evidence type="ECO:0000259" key="9">
    <source>
        <dbReference type="Pfam" id="PF00814"/>
    </source>
</evidence>
<dbReference type="InterPro" id="IPR017860">
    <property type="entry name" value="Peptidase_M22_CS"/>
</dbReference>
<protein>
    <recommendedName>
        <fullName evidence="8">tRNA N6-adenosine threonylcarbamoyltransferase</fullName>
        <ecNumber evidence="8">2.3.1.234</ecNumber>
    </recommendedName>
    <alternativeName>
        <fullName evidence="8">N6-L-threonylcarbamoyladenine synthase</fullName>
        <shortName evidence="8">t(6)A synthase</shortName>
    </alternativeName>
    <alternativeName>
        <fullName evidence="8">t(6)A37 threonylcarbamoyladenosine biosynthesis protein TsaD</fullName>
    </alternativeName>
    <alternativeName>
        <fullName evidence="8">tRNA threonylcarbamoyladenosine biosynthesis protein TsaD</fullName>
    </alternativeName>
</protein>
<feature type="binding site" evidence="8">
    <location>
        <position position="297"/>
    </location>
    <ligand>
        <name>substrate</name>
    </ligand>
</feature>
<gene>
    <name evidence="8" type="primary">tsaD</name>
    <name evidence="10" type="ordered locus">Psta_2653</name>
</gene>
<name>D2R6M2_PIRSD</name>
<keyword evidence="6 8" id="KW-0012">Acyltransferase</keyword>
<keyword evidence="2 8" id="KW-0808">Transferase</keyword>
<evidence type="ECO:0000256" key="8">
    <source>
        <dbReference type="HAMAP-Rule" id="MF_01445"/>
    </source>
</evidence>
<dbReference type="InterPro" id="IPR022450">
    <property type="entry name" value="TsaD"/>
</dbReference>
<comment type="cofactor">
    <cofactor evidence="8">
        <name>Fe(2+)</name>
        <dbReference type="ChEBI" id="CHEBI:29033"/>
    </cofactor>
    <text evidence="8">Binds 1 Fe(2+) ion per subunit.</text>
</comment>
<dbReference type="InterPro" id="IPR017861">
    <property type="entry name" value="KAE1/TsaD"/>
</dbReference>
<dbReference type="EMBL" id="CP001848">
    <property type="protein sequence ID" value="ADB17322.1"/>
    <property type="molecule type" value="Genomic_DNA"/>
</dbReference>
<feature type="binding site" evidence="8">
    <location>
        <position position="196"/>
    </location>
    <ligand>
        <name>substrate</name>
    </ligand>
</feature>
<evidence type="ECO:0000313" key="10">
    <source>
        <dbReference type="EMBL" id="ADB17322.1"/>
    </source>
</evidence>
<keyword evidence="5 8" id="KW-0408">Iron</keyword>
<dbReference type="CDD" id="cd24133">
    <property type="entry name" value="ASKHA_NBD_TsaD_bac"/>
    <property type="match status" value="1"/>
</dbReference>
<dbReference type="InterPro" id="IPR043129">
    <property type="entry name" value="ATPase_NBD"/>
</dbReference>
<dbReference type="FunFam" id="3.30.420.40:FF:000012">
    <property type="entry name" value="tRNA N6-adenosine threonylcarbamoyltransferase"/>
    <property type="match status" value="1"/>
</dbReference>
<dbReference type="GO" id="GO:0005737">
    <property type="term" value="C:cytoplasm"/>
    <property type="evidence" value="ECO:0007669"/>
    <property type="project" value="UniProtKB-SubCell"/>
</dbReference>
<sequence length="356" mass="37180">MAYDSTTMNLPSSSSLKYLLTIETTCDETAAAVITDGLEVRSSVVSSQAKLHEKFAGVVPEIAARAHLESILPVLDETVKSAGISLAQIDAIAVATTPGLAGSLLVGLIAAKTLAVVLRKPLLAVNHLHAHIYACQMSAGRNVFPCVGLIVSGGHTSLYRCAGPSEFEFLGGTIDDAAGEAFDKVAAMLGLSYPGGPSISAAALTGNPKAYTFPRGLAGKQRPFDFSFSGLKTAVRYAICGPGKPLESAAPLTPQQVADLAASFQAAVVDSIADKTMRALRETRLRQLCVGGGVAANAALRERLKRETSKIGVALEIAPLEMCTDNAIMGAIAWERYHAGKFETLELDITPGLVRG</sequence>
<feature type="domain" description="Gcp-like" evidence="9">
    <location>
        <begin position="39"/>
        <end position="331"/>
    </location>
</feature>